<dbReference type="Proteomes" id="UP001283366">
    <property type="component" value="Unassembled WGS sequence"/>
</dbReference>
<proteinExistence type="predicted"/>
<reference evidence="1 2" key="1">
    <citation type="submission" date="2023-11" db="EMBL/GenBank/DDBJ databases">
        <title>Plant-associative lifestyle of Vibrio porteresiae and its evolutionary dynamics.</title>
        <authorList>
            <person name="Rameshkumar N."/>
            <person name="Kirti K."/>
        </authorList>
    </citation>
    <scope>NUCLEOTIDE SEQUENCE [LARGE SCALE GENOMIC DNA]</scope>
    <source>
        <strain evidence="1 2">MSSRF38</strain>
    </source>
</reference>
<sequence>MRNSIIFSILSFLFVFSFASDLMGYESPKEINKINGYWMYDCSGESDYSGYVDFSNDDEVIINIADNQIYIMARAIYSKNVFEMYYKSSDIGRGGMDIEWDKVSKEYPIATFKMLTDNKMSFSWIGLKDARSKRIGLPFFSLPVERKDLTLIKCVE</sequence>
<name>A0ABU4I0D1_9VIBR</name>
<protein>
    <submittedName>
        <fullName evidence="1">Uncharacterized protein</fullName>
    </submittedName>
</protein>
<evidence type="ECO:0000313" key="1">
    <source>
        <dbReference type="EMBL" id="MDW6001374.1"/>
    </source>
</evidence>
<keyword evidence="2" id="KW-1185">Reference proteome</keyword>
<dbReference type="RefSeq" id="WP_087480634.1">
    <property type="nucleotide sequence ID" value="NZ_AP024883.1"/>
</dbReference>
<organism evidence="1 2">
    <name type="scientific">Vibrio mangrovi</name>
    <dbReference type="NCBI Taxonomy" id="474394"/>
    <lineage>
        <taxon>Bacteria</taxon>
        <taxon>Pseudomonadati</taxon>
        <taxon>Pseudomonadota</taxon>
        <taxon>Gammaproteobacteria</taxon>
        <taxon>Vibrionales</taxon>
        <taxon>Vibrionaceae</taxon>
        <taxon>Vibrio</taxon>
    </lineage>
</organism>
<dbReference type="EMBL" id="JAWRCO010000001">
    <property type="protein sequence ID" value="MDW6001374.1"/>
    <property type="molecule type" value="Genomic_DNA"/>
</dbReference>
<evidence type="ECO:0000313" key="2">
    <source>
        <dbReference type="Proteomes" id="UP001283366"/>
    </source>
</evidence>
<accession>A0ABU4I0D1</accession>
<comment type="caution">
    <text evidence="1">The sequence shown here is derived from an EMBL/GenBank/DDBJ whole genome shotgun (WGS) entry which is preliminary data.</text>
</comment>
<gene>
    <name evidence="1" type="ORF">SBX37_00430</name>
</gene>